<dbReference type="InterPro" id="IPR036412">
    <property type="entry name" value="HAD-like_sf"/>
</dbReference>
<comment type="catalytic activity">
    <reaction evidence="1">
        <text>3-deoxy-alpha-D-manno-2-octulosonate-8-phosphate + H2O = 3-deoxy-alpha-D-manno-oct-2-ulosonate + phosphate</text>
        <dbReference type="Rhea" id="RHEA:11500"/>
        <dbReference type="ChEBI" id="CHEBI:15377"/>
        <dbReference type="ChEBI" id="CHEBI:43474"/>
        <dbReference type="ChEBI" id="CHEBI:85985"/>
        <dbReference type="ChEBI" id="CHEBI:85986"/>
        <dbReference type="EC" id="3.1.3.45"/>
    </reaction>
</comment>
<comment type="similarity">
    <text evidence="3">Belongs to the KdsC family.</text>
</comment>
<dbReference type="CDD" id="cd01630">
    <property type="entry name" value="HAD_KDO-like"/>
    <property type="match status" value="1"/>
</dbReference>
<dbReference type="NCBIfam" id="TIGR01662">
    <property type="entry name" value="HAD-SF-IIIA"/>
    <property type="match status" value="1"/>
</dbReference>
<dbReference type="InterPro" id="IPR050793">
    <property type="entry name" value="CMP-NeuNAc_synthase"/>
</dbReference>
<feature type="binding site" evidence="11">
    <location>
        <position position="24"/>
    </location>
    <ligand>
        <name>substrate</name>
    </ligand>
</feature>
<gene>
    <name evidence="12" type="primary">kdsC</name>
    <name evidence="12" type="ORF">NCTC10283_01406</name>
</gene>
<evidence type="ECO:0000313" key="13">
    <source>
        <dbReference type="Proteomes" id="UP000254209"/>
    </source>
</evidence>
<evidence type="ECO:0000256" key="10">
    <source>
        <dbReference type="ARBA" id="ARBA00031051"/>
    </source>
</evidence>
<protein>
    <recommendedName>
        <fullName evidence="6">3-deoxy-D-manno-octulosonate 8-phosphate phosphatase KdsC</fullName>
        <ecNumber evidence="5">3.1.3.45</ecNumber>
    </recommendedName>
    <alternativeName>
        <fullName evidence="10">KDO 8-P phosphatase</fullName>
    </alternativeName>
</protein>
<evidence type="ECO:0000256" key="4">
    <source>
        <dbReference type="ARBA" id="ARBA00011881"/>
    </source>
</evidence>
<evidence type="ECO:0000256" key="2">
    <source>
        <dbReference type="ARBA" id="ARBA00001946"/>
    </source>
</evidence>
<evidence type="ECO:0000256" key="5">
    <source>
        <dbReference type="ARBA" id="ARBA00013066"/>
    </source>
</evidence>
<dbReference type="InterPro" id="IPR006549">
    <property type="entry name" value="HAD-SF_hydro_IIIA"/>
</dbReference>
<evidence type="ECO:0000256" key="8">
    <source>
        <dbReference type="ARBA" id="ARBA00022801"/>
    </source>
</evidence>
<dbReference type="EC" id="3.1.3.45" evidence="5"/>
<feature type="binding site" evidence="11">
    <location>
        <position position="22"/>
    </location>
    <ligand>
        <name>Mg(2+)</name>
        <dbReference type="ChEBI" id="CHEBI:18420"/>
    </ligand>
</feature>
<keyword evidence="13" id="KW-1185">Reference proteome</keyword>
<evidence type="ECO:0000256" key="7">
    <source>
        <dbReference type="ARBA" id="ARBA00022723"/>
    </source>
</evidence>
<dbReference type="GO" id="GO:0046872">
    <property type="term" value="F:metal ion binding"/>
    <property type="evidence" value="ECO:0007669"/>
    <property type="project" value="UniProtKB-KW"/>
</dbReference>
<evidence type="ECO:0000256" key="1">
    <source>
        <dbReference type="ARBA" id="ARBA00000898"/>
    </source>
</evidence>
<dbReference type="SFLD" id="SFLDG01136">
    <property type="entry name" value="C1.6:_Phosphoserine_Phosphatas"/>
    <property type="match status" value="1"/>
</dbReference>
<dbReference type="InterPro" id="IPR010023">
    <property type="entry name" value="KdsC_fam"/>
</dbReference>
<name>A0A376BRV5_9NEIS</name>
<dbReference type="SFLD" id="SFLDG01138">
    <property type="entry name" value="C1.6.2:_Deoxy-d-mannose-octulo"/>
    <property type="match status" value="1"/>
</dbReference>
<dbReference type="SUPFAM" id="SSF56784">
    <property type="entry name" value="HAD-like"/>
    <property type="match status" value="1"/>
</dbReference>
<evidence type="ECO:0000256" key="3">
    <source>
        <dbReference type="ARBA" id="ARBA00005893"/>
    </source>
</evidence>
<dbReference type="Gene3D" id="3.40.50.1000">
    <property type="entry name" value="HAD superfamily/HAD-like"/>
    <property type="match status" value="1"/>
</dbReference>
<organism evidence="12 13">
    <name type="scientific">Alysiella crassa</name>
    <dbReference type="NCBI Taxonomy" id="153491"/>
    <lineage>
        <taxon>Bacteria</taxon>
        <taxon>Pseudomonadati</taxon>
        <taxon>Pseudomonadota</taxon>
        <taxon>Betaproteobacteria</taxon>
        <taxon>Neisseriales</taxon>
        <taxon>Neisseriaceae</taxon>
        <taxon>Alysiella</taxon>
    </lineage>
</organism>
<comment type="cofactor">
    <cofactor evidence="2 11">
        <name>Mg(2+)</name>
        <dbReference type="ChEBI" id="CHEBI:18420"/>
    </cofactor>
</comment>
<keyword evidence="7 11" id="KW-0479">Metal-binding</keyword>
<dbReference type="Pfam" id="PF00702">
    <property type="entry name" value="Hydrolase"/>
    <property type="match status" value="1"/>
</dbReference>
<evidence type="ECO:0000256" key="6">
    <source>
        <dbReference type="ARBA" id="ARBA00020092"/>
    </source>
</evidence>
<dbReference type="AlphaFoldDB" id="A0A376BRV5"/>
<sequence>MFDLLPPDIIQRARRVKLLILDVDGVLTTGQLFMSSTGEIIKPFNTLDGHGIKMLHQTGVQTAIITARSDPAVAARAEQLGITHYFKGAHNKKIAYEQLREQANVSELECAFVGDDVIDLPVLIRCGLPIAVQNAHEFVKQHTVYTTEKFGGMGAVREVTDLIMYSQNTLQIALEEYIK</sequence>
<dbReference type="PANTHER" id="PTHR21485">
    <property type="entry name" value="HAD SUPERFAMILY MEMBERS CMAS AND KDSC"/>
    <property type="match status" value="1"/>
</dbReference>
<dbReference type="SFLD" id="SFLDS00003">
    <property type="entry name" value="Haloacid_Dehalogenase"/>
    <property type="match status" value="1"/>
</dbReference>
<reference evidence="12 13" key="1">
    <citation type="submission" date="2018-06" db="EMBL/GenBank/DDBJ databases">
        <authorList>
            <consortium name="Pathogen Informatics"/>
            <person name="Doyle S."/>
        </authorList>
    </citation>
    <scope>NUCLEOTIDE SEQUENCE [LARGE SCALE GENOMIC DNA]</scope>
    <source>
        <strain evidence="12 13">NCTC10283</strain>
    </source>
</reference>
<keyword evidence="9 11" id="KW-0460">Magnesium</keyword>
<proteinExistence type="inferred from homology"/>
<dbReference type="STRING" id="1120980.GCA_000745955_01308"/>
<dbReference type="NCBIfam" id="TIGR01670">
    <property type="entry name" value="KdsC-phosphatas"/>
    <property type="match status" value="1"/>
</dbReference>
<dbReference type="PIRSF" id="PIRSF006118">
    <property type="entry name" value="KDO8-P_Ptase"/>
    <property type="match status" value="1"/>
</dbReference>
<dbReference type="PANTHER" id="PTHR21485:SF3">
    <property type="entry name" value="N-ACYLNEURAMINATE CYTIDYLYLTRANSFERASE"/>
    <property type="match status" value="1"/>
</dbReference>
<dbReference type="FunFam" id="3.40.50.1000:FF:000029">
    <property type="entry name" value="3-deoxy-D-manno-octulosonate 8-phosphate phosphatase KdsC"/>
    <property type="match status" value="1"/>
</dbReference>
<evidence type="ECO:0000313" key="12">
    <source>
        <dbReference type="EMBL" id="SSY79543.1"/>
    </source>
</evidence>
<evidence type="ECO:0000256" key="11">
    <source>
        <dbReference type="PIRSR" id="PIRSR006118-2"/>
    </source>
</evidence>
<dbReference type="OrthoDB" id="9805604at2"/>
<dbReference type="GO" id="GO:0019143">
    <property type="term" value="F:3-deoxy-manno-octulosonate-8-phosphatase activity"/>
    <property type="evidence" value="ECO:0007669"/>
    <property type="project" value="UniProtKB-EC"/>
</dbReference>
<comment type="subunit">
    <text evidence="4">Homotetramer.</text>
</comment>
<dbReference type="Proteomes" id="UP000254209">
    <property type="component" value="Unassembled WGS sequence"/>
</dbReference>
<feature type="binding site" evidence="11">
    <location>
        <position position="115"/>
    </location>
    <ligand>
        <name>Mg(2+)</name>
        <dbReference type="ChEBI" id="CHEBI:18420"/>
    </ligand>
</feature>
<accession>A0A376BRV5</accession>
<dbReference type="InterPro" id="IPR023214">
    <property type="entry name" value="HAD_sf"/>
</dbReference>
<keyword evidence="8 12" id="KW-0378">Hydrolase</keyword>
<dbReference type="GO" id="GO:0008781">
    <property type="term" value="F:N-acylneuraminate cytidylyltransferase activity"/>
    <property type="evidence" value="ECO:0007669"/>
    <property type="project" value="TreeGrafter"/>
</dbReference>
<dbReference type="EMBL" id="UFSO01000003">
    <property type="protein sequence ID" value="SSY79543.1"/>
    <property type="molecule type" value="Genomic_DNA"/>
</dbReference>
<evidence type="ECO:0000256" key="9">
    <source>
        <dbReference type="ARBA" id="ARBA00022842"/>
    </source>
</evidence>
<dbReference type="RefSeq" id="WP_034292833.1">
    <property type="nucleotide sequence ID" value="NZ_CP091519.2"/>
</dbReference>